<organism evidence="4 5">
    <name type="scientific">Potamilus streckersoni</name>
    <dbReference type="NCBI Taxonomy" id="2493646"/>
    <lineage>
        <taxon>Eukaryota</taxon>
        <taxon>Metazoa</taxon>
        <taxon>Spiralia</taxon>
        <taxon>Lophotrochozoa</taxon>
        <taxon>Mollusca</taxon>
        <taxon>Bivalvia</taxon>
        <taxon>Autobranchia</taxon>
        <taxon>Heteroconchia</taxon>
        <taxon>Palaeoheterodonta</taxon>
        <taxon>Unionida</taxon>
        <taxon>Unionoidea</taxon>
        <taxon>Unionidae</taxon>
        <taxon>Ambleminae</taxon>
        <taxon>Lampsilini</taxon>
        <taxon>Potamilus</taxon>
    </lineage>
</organism>
<comment type="caution">
    <text evidence="4">The sequence shown here is derived from an EMBL/GenBank/DDBJ whole genome shotgun (WGS) entry which is preliminary data.</text>
</comment>
<evidence type="ECO:0000259" key="3">
    <source>
        <dbReference type="SMART" id="SM00703"/>
    </source>
</evidence>
<feature type="transmembrane region" description="Helical" evidence="1">
    <location>
        <begin position="423"/>
        <end position="446"/>
    </location>
</feature>
<dbReference type="SMART" id="SM00703">
    <property type="entry name" value="NRF"/>
    <property type="match status" value="1"/>
</dbReference>
<reference evidence="4" key="3">
    <citation type="submission" date="2023-05" db="EMBL/GenBank/DDBJ databases">
        <authorList>
            <person name="Smith C.H."/>
        </authorList>
    </citation>
    <scope>NUCLEOTIDE SEQUENCE</scope>
    <source>
        <strain evidence="4">CHS0354</strain>
        <tissue evidence="4">Mantle</tissue>
    </source>
</reference>
<feature type="domain" description="Nose resistant-to-fluoxetine protein N-terminal" evidence="3">
    <location>
        <begin position="96"/>
        <end position="235"/>
    </location>
</feature>
<gene>
    <name evidence="4" type="ORF">CHS0354_001014</name>
</gene>
<dbReference type="InterPro" id="IPR002656">
    <property type="entry name" value="Acyl_transf_3_dom"/>
</dbReference>
<keyword evidence="2" id="KW-0732">Signal</keyword>
<feature type="transmembrane region" description="Helical" evidence="1">
    <location>
        <begin position="667"/>
        <end position="686"/>
    </location>
</feature>
<name>A0AAE0RUX7_9BIVA</name>
<evidence type="ECO:0000313" key="4">
    <source>
        <dbReference type="EMBL" id="KAK3580061.1"/>
    </source>
</evidence>
<feature type="transmembrane region" description="Helical" evidence="1">
    <location>
        <begin position="495"/>
        <end position="523"/>
    </location>
</feature>
<dbReference type="GO" id="GO:0016747">
    <property type="term" value="F:acyltransferase activity, transferring groups other than amino-acyl groups"/>
    <property type="evidence" value="ECO:0007669"/>
    <property type="project" value="InterPro"/>
</dbReference>
<keyword evidence="1" id="KW-1133">Transmembrane helix</keyword>
<accession>A0AAE0RUX7</accession>
<dbReference type="EMBL" id="JAEAOA010000109">
    <property type="protein sequence ID" value="KAK3580061.1"/>
    <property type="molecule type" value="Genomic_DNA"/>
</dbReference>
<dbReference type="Proteomes" id="UP001195483">
    <property type="component" value="Unassembled WGS sequence"/>
</dbReference>
<keyword evidence="1" id="KW-0812">Transmembrane</keyword>
<protein>
    <recommendedName>
        <fullName evidence="3">Nose resistant-to-fluoxetine protein N-terminal domain-containing protein</fullName>
    </recommendedName>
</protein>
<feature type="transmembrane region" description="Helical" evidence="1">
    <location>
        <begin position="243"/>
        <end position="266"/>
    </location>
</feature>
<dbReference type="InterPro" id="IPR052728">
    <property type="entry name" value="O2_lipid_transport_reg"/>
</dbReference>
<sequence length="740" mass="83196">MEYNLFRVNFIIKLFCFLVLLLSMILTQQVGSNSLNVDKLFAIANSITAVQNFLNGGIINGSSQLVLPFLQQMQRGLGDVVNQMKQDSIKAQHGLNDVCLNHTNLMLEELMQRQGWAMQMIDALGKPGSAFLDGNVQWLGSYDQCVGVEAKLVIDESKVNSATPVHVFKGRYCLARFSVLSVPSSIIPVSLSVGVCVPDSCDDNSVRNLLQTVNTAAGYFFENSSIAVSDVVCHKTIKYDAPAIGVIVVLWAVLASLTIGTLYDVITRFRQNSVKQNPKLKEENETIASFSHEEEKPEKNKQWQGKLGELFVSFSIYTNGKKLLSTKQAAGALTSINGIRFLSMSWVVLGHSYSASALIIQNMKQFLDVKSHQWSFMAISNATISVDSFFLLSGLLVAYLTLREIKKMGGIKKFRWGMFYFHRFWRLTPPYMLLLVTNSFLLKYWFDGPLWNQDGFDTENCKNYWWTNLLYINNLVHTDKTCMIWSWYLANDMQFFVLSPLILIPLYISPVAGTVVCIIFLAATTVPPGLISYDHNYPPDNPHLGGLAGDDNDVYSKLYIKPYCRMGPYIIGLITGYILYRTDCRLKINKIMNFFGWTVATGLCLTVLYGIYNPDNTHTLSRELASVYTATFRTAWGIGVAWVVIACATGNGGIINSILSWRAFMPLSRLSYCTYLVHPIVFYVCFETLRTTLPVTDILLVFLFAGNIVISYVVAYIVSLAFESPMMGLEKVILKRKKRK</sequence>
<feature type="transmembrane region" description="Helical" evidence="1">
    <location>
        <begin position="591"/>
        <end position="612"/>
    </location>
</feature>
<dbReference type="PANTHER" id="PTHR11161">
    <property type="entry name" value="O-ACYLTRANSFERASE"/>
    <property type="match status" value="1"/>
</dbReference>
<keyword evidence="1" id="KW-0472">Membrane</keyword>
<reference evidence="4" key="2">
    <citation type="journal article" date="2021" name="Genome Biol. Evol.">
        <title>Developing a high-quality reference genome for a parasitic bivalve with doubly uniparental inheritance (Bivalvia: Unionida).</title>
        <authorList>
            <person name="Smith C.H."/>
        </authorList>
    </citation>
    <scope>NUCLEOTIDE SEQUENCE</scope>
    <source>
        <strain evidence="4">CHS0354</strain>
        <tissue evidence="4">Mantle</tissue>
    </source>
</reference>
<dbReference type="AlphaFoldDB" id="A0AAE0RUX7"/>
<evidence type="ECO:0000313" key="5">
    <source>
        <dbReference type="Proteomes" id="UP001195483"/>
    </source>
</evidence>
<dbReference type="Pfam" id="PF01757">
    <property type="entry name" value="Acyl_transf_3"/>
    <property type="match status" value="1"/>
</dbReference>
<dbReference type="PANTHER" id="PTHR11161:SF0">
    <property type="entry name" value="O-ACYLTRANSFERASE LIKE PROTEIN"/>
    <property type="match status" value="1"/>
</dbReference>
<reference evidence="4" key="1">
    <citation type="journal article" date="2021" name="Genome Biol. Evol.">
        <title>A High-Quality Reference Genome for a Parasitic Bivalve with Doubly Uniparental Inheritance (Bivalvia: Unionida).</title>
        <authorList>
            <person name="Smith C.H."/>
        </authorList>
    </citation>
    <scope>NUCLEOTIDE SEQUENCE</scope>
    <source>
        <strain evidence="4">CHS0354</strain>
    </source>
</reference>
<dbReference type="Pfam" id="PF20146">
    <property type="entry name" value="NRF"/>
    <property type="match status" value="1"/>
</dbReference>
<evidence type="ECO:0000256" key="1">
    <source>
        <dbReference type="SAM" id="Phobius"/>
    </source>
</evidence>
<feature type="signal peptide" evidence="2">
    <location>
        <begin position="1"/>
        <end position="32"/>
    </location>
</feature>
<feature type="chain" id="PRO_5042064522" description="Nose resistant-to-fluoxetine protein N-terminal domain-containing protein" evidence="2">
    <location>
        <begin position="33"/>
        <end position="740"/>
    </location>
</feature>
<feature type="transmembrane region" description="Helical" evidence="1">
    <location>
        <begin position="698"/>
        <end position="722"/>
    </location>
</feature>
<evidence type="ECO:0000256" key="2">
    <source>
        <dbReference type="SAM" id="SignalP"/>
    </source>
</evidence>
<keyword evidence="5" id="KW-1185">Reference proteome</keyword>
<feature type="transmembrane region" description="Helical" evidence="1">
    <location>
        <begin position="632"/>
        <end position="655"/>
    </location>
</feature>
<feature type="transmembrane region" description="Helical" evidence="1">
    <location>
        <begin position="341"/>
        <end position="360"/>
    </location>
</feature>
<dbReference type="InterPro" id="IPR006621">
    <property type="entry name" value="Nose-resist-to-fluoxetine_N"/>
</dbReference>
<feature type="transmembrane region" description="Helical" evidence="1">
    <location>
        <begin position="380"/>
        <end position="402"/>
    </location>
</feature>
<proteinExistence type="predicted"/>